<dbReference type="GO" id="GO:0008171">
    <property type="term" value="F:O-methyltransferase activity"/>
    <property type="evidence" value="ECO:0007669"/>
    <property type="project" value="TreeGrafter"/>
</dbReference>
<sequence>MTILQNLREQQKQTKDFVGTVVNGTSIVPQGIIHVGGNIGEEAERYAQTGVDTVVWIEAVPESFQQLVENVRPYHQVCINALILDVDDQPTKFYKNRVGRRMDDHSYSSIYPINRAIETVFPHYRVVQTLEEIELTSLTLPTCLERHGLHKDRYDFLSLNTQGSELRIVQGMGEYLRQMKWVQSEVNPLNEISIYDGENTASELQAYMEQFGFERYKIQHSFGGIVLYLNQDLIDSTS</sequence>
<evidence type="ECO:0000313" key="2">
    <source>
        <dbReference type="EMBL" id="WNZ43908.1"/>
    </source>
</evidence>
<dbReference type="GO" id="GO:0032259">
    <property type="term" value="P:methylation"/>
    <property type="evidence" value="ECO:0007669"/>
    <property type="project" value="UniProtKB-KW"/>
</dbReference>
<protein>
    <submittedName>
        <fullName evidence="2">FkbM family methyltransferase</fullName>
    </submittedName>
</protein>
<proteinExistence type="predicted"/>
<name>A0AA96WQY2_LEPBY</name>
<dbReference type="RefSeq" id="WP_316426087.1">
    <property type="nucleotide sequence ID" value="NZ_CP130144.1"/>
</dbReference>
<organism evidence="2">
    <name type="scientific">Leptolyngbya boryana CZ1</name>
    <dbReference type="NCBI Taxonomy" id="3060204"/>
    <lineage>
        <taxon>Bacteria</taxon>
        <taxon>Bacillati</taxon>
        <taxon>Cyanobacteriota</taxon>
        <taxon>Cyanophyceae</taxon>
        <taxon>Leptolyngbyales</taxon>
        <taxon>Leptolyngbyaceae</taxon>
        <taxon>Leptolyngbya group</taxon>
        <taxon>Leptolyngbya</taxon>
    </lineage>
</organism>
<dbReference type="SUPFAM" id="SSF53335">
    <property type="entry name" value="S-adenosyl-L-methionine-dependent methyltransferases"/>
    <property type="match status" value="1"/>
</dbReference>
<dbReference type="PANTHER" id="PTHR36973:SF4">
    <property type="entry name" value="NODULATION PROTEIN"/>
    <property type="match status" value="1"/>
</dbReference>
<dbReference type="EMBL" id="CP130144">
    <property type="protein sequence ID" value="WNZ43908.1"/>
    <property type="molecule type" value="Genomic_DNA"/>
</dbReference>
<dbReference type="InterPro" id="IPR029063">
    <property type="entry name" value="SAM-dependent_MTases_sf"/>
</dbReference>
<dbReference type="InterPro" id="IPR006342">
    <property type="entry name" value="FkbM_mtfrase"/>
</dbReference>
<dbReference type="AlphaFoldDB" id="A0AA96WQY2"/>
<keyword evidence="2" id="KW-0489">Methyltransferase</keyword>
<accession>A0AA96WQY2</accession>
<keyword evidence="2" id="KW-0808">Transferase</keyword>
<dbReference type="Pfam" id="PF05050">
    <property type="entry name" value="Methyltransf_21"/>
    <property type="match status" value="1"/>
</dbReference>
<dbReference type="PANTHER" id="PTHR36973">
    <property type="entry name" value="SLL1456 PROTEIN-RELATED"/>
    <property type="match status" value="1"/>
</dbReference>
<dbReference type="InterPro" id="IPR053188">
    <property type="entry name" value="FkbM_Methyltransferase"/>
</dbReference>
<dbReference type="Gene3D" id="3.40.50.150">
    <property type="entry name" value="Vaccinia Virus protein VP39"/>
    <property type="match status" value="1"/>
</dbReference>
<reference evidence="2" key="2">
    <citation type="submission" date="2023-07" db="EMBL/GenBank/DDBJ databases">
        <authorList>
            <person name="Bai X.-H."/>
            <person name="Wang H.-H."/>
            <person name="Wang J."/>
            <person name="Ma M.-Y."/>
            <person name="Hu H.-H."/>
            <person name="Song Z.-L."/>
            <person name="Ma H.-G."/>
            <person name="Fan Y."/>
            <person name="Du C.-Y."/>
            <person name="Xu J.-C."/>
        </authorList>
    </citation>
    <scope>NUCLEOTIDE SEQUENCE</scope>
    <source>
        <strain evidence="2">CZ1</strain>
    </source>
</reference>
<evidence type="ECO:0000259" key="1">
    <source>
        <dbReference type="Pfam" id="PF05050"/>
    </source>
</evidence>
<gene>
    <name evidence="2" type="ORF">Q2T42_18905</name>
</gene>
<reference evidence="2" key="1">
    <citation type="journal article" date="2023" name="Plants (Basel)">
        <title>Genomic Analysis of Leptolyngbya boryana CZ1 Reveals Efficient Carbon Fixation Modules.</title>
        <authorList>
            <person name="Bai X."/>
            <person name="Wang H."/>
            <person name="Cheng W."/>
            <person name="Wang J."/>
            <person name="Ma M."/>
            <person name="Hu H."/>
            <person name="Song Z."/>
            <person name="Ma H."/>
            <person name="Fan Y."/>
            <person name="Du C."/>
            <person name="Xu J."/>
        </authorList>
    </citation>
    <scope>NUCLEOTIDE SEQUENCE</scope>
    <source>
        <strain evidence="2">CZ1</strain>
    </source>
</reference>
<feature type="domain" description="Methyltransferase FkbM" evidence="1">
    <location>
        <begin position="34"/>
        <end position="214"/>
    </location>
</feature>